<dbReference type="AlphaFoldDB" id="A0A1I5BNA8"/>
<keyword evidence="2" id="KW-0067">ATP-binding</keyword>
<dbReference type="Gene3D" id="1.10.10.10">
    <property type="entry name" value="Winged helix-like DNA-binding domain superfamily/Winged helix DNA-binding domain"/>
    <property type="match status" value="1"/>
</dbReference>
<dbReference type="PANTHER" id="PTHR13504:SF33">
    <property type="entry name" value="FIC FAMILY PROTEIN"/>
    <property type="match status" value="1"/>
</dbReference>
<gene>
    <name evidence="4" type="ORF">SAMN05660413_02454</name>
</gene>
<feature type="domain" description="Fido" evidence="3">
    <location>
        <begin position="114"/>
        <end position="270"/>
    </location>
</feature>
<feature type="binding site" evidence="2">
    <location>
        <begin position="211"/>
        <end position="218"/>
    </location>
    <ligand>
        <name>ATP</name>
        <dbReference type="ChEBI" id="CHEBI:30616"/>
    </ligand>
</feature>
<dbReference type="InterPro" id="IPR003812">
    <property type="entry name" value="Fido"/>
</dbReference>
<name>A0A1I5BNA8_9FLAO</name>
<dbReference type="PANTHER" id="PTHR13504">
    <property type="entry name" value="FIDO DOMAIN-CONTAINING PROTEIN DDB_G0283145"/>
    <property type="match status" value="1"/>
</dbReference>
<dbReference type="InterPro" id="IPR036388">
    <property type="entry name" value="WH-like_DNA-bd_sf"/>
</dbReference>
<sequence length="368" mass="42162">MKYNWQQPDWPEFKYSIKELEPLLYKFSERAGRIDGILKGLSDETQYNTLIELLVAEAIKTSAIEGEFLSRKDVISSIKNNLGLNMPKEPVRDKRAQGISELMIDAQKSFRQALTQDSLFKWHKMLMKGNNSIESGVWRTHTEPMQVVSGAIGKEIIHFEAPPSNRIPEEMKNFIEWFNATALGKEKAITQPIIRAAVAHLYFESIHPFEDGNGRIGRAISEKALSQYIGRPVLLSLSKAMEANKNEYYNALKRGQRSNEITDWVFYFVSISLEAQKDTEELISFTLKKTKFFDRFKRVLNSRQTKLVKRMLEAGPQGFDGGINTRKYVSLTRTSRATATRDLQDLLDKGVLIRIGKGRSTRYDLNIL</sequence>
<evidence type="ECO:0000313" key="4">
    <source>
        <dbReference type="EMBL" id="SFN76208.1"/>
    </source>
</evidence>
<protein>
    <submittedName>
        <fullName evidence="4">Fic family protein</fullName>
    </submittedName>
</protein>
<dbReference type="RefSeq" id="WP_093410136.1">
    <property type="nucleotide sequence ID" value="NZ_FOVL01000016.1"/>
</dbReference>
<dbReference type="STRING" id="287099.SAMN05660413_02454"/>
<evidence type="ECO:0000313" key="5">
    <source>
        <dbReference type="Proteomes" id="UP000199153"/>
    </source>
</evidence>
<dbReference type="EMBL" id="FOVL01000016">
    <property type="protein sequence ID" value="SFN76208.1"/>
    <property type="molecule type" value="Genomic_DNA"/>
</dbReference>
<dbReference type="Pfam" id="PF22168">
    <property type="entry name" value="DIP2311-like_C"/>
    <property type="match status" value="1"/>
</dbReference>
<evidence type="ECO:0000256" key="1">
    <source>
        <dbReference type="PIRSR" id="PIRSR640198-1"/>
    </source>
</evidence>
<dbReference type="OrthoDB" id="9814400at2"/>
<dbReference type="InterPro" id="IPR025230">
    <property type="entry name" value="DUF4172"/>
</dbReference>
<evidence type="ECO:0000256" key="2">
    <source>
        <dbReference type="PIRSR" id="PIRSR640198-2"/>
    </source>
</evidence>
<keyword evidence="5" id="KW-1185">Reference proteome</keyword>
<dbReference type="InterPro" id="IPR036597">
    <property type="entry name" value="Fido-like_dom_sf"/>
</dbReference>
<dbReference type="InterPro" id="IPR040198">
    <property type="entry name" value="Fido_containing"/>
</dbReference>
<proteinExistence type="predicted"/>
<dbReference type="GO" id="GO:0005524">
    <property type="term" value="F:ATP binding"/>
    <property type="evidence" value="ECO:0007669"/>
    <property type="project" value="UniProtKB-KW"/>
</dbReference>
<dbReference type="InterPro" id="IPR054760">
    <property type="entry name" value="DIP2311-like_C"/>
</dbReference>
<dbReference type="Gene3D" id="1.10.3290.10">
    <property type="entry name" value="Fido-like domain"/>
    <property type="match status" value="1"/>
</dbReference>
<dbReference type="SUPFAM" id="SSF140931">
    <property type="entry name" value="Fic-like"/>
    <property type="match status" value="1"/>
</dbReference>
<keyword evidence="2" id="KW-0547">Nucleotide-binding</keyword>
<evidence type="ECO:0000259" key="3">
    <source>
        <dbReference type="PROSITE" id="PS51459"/>
    </source>
</evidence>
<feature type="active site" evidence="1">
    <location>
        <position position="207"/>
    </location>
</feature>
<dbReference type="Pfam" id="PF13776">
    <property type="entry name" value="DUF4172"/>
    <property type="match status" value="1"/>
</dbReference>
<organism evidence="4 5">
    <name type="scientific">Salegentibacter flavus</name>
    <dbReference type="NCBI Taxonomy" id="287099"/>
    <lineage>
        <taxon>Bacteria</taxon>
        <taxon>Pseudomonadati</taxon>
        <taxon>Bacteroidota</taxon>
        <taxon>Flavobacteriia</taxon>
        <taxon>Flavobacteriales</taxon>
        <taxon>Flavobacteriaceae</taxon>
        <taxon>Salegentibacter</taxon>
    </lineage>
</organism>
<dbReference type="PROSITE" id="PS51459">
    <property type="entry name" value="FIDO"/>
    <property type="match status" value="1"/>
</dbReference>
<dbReference type="Pfam" id="PF02661">
    <property type="entry name" value="Fic"/>
    <property type="match status" value="1"/>
</dbReference>
<accession>A0A1I5BNA8</accession>
<dbReference type="Proteomes" id="UP000199153">
    <property type="component" value="Unassembled WGS sequence"/>
</dbReference>
<reference evidence="4 5" key="1">
    <citation type="submission" date="2016-10" db="EMBL/GenBank/DDBJ databases">
        <authorList>
            <person name="de Groot N.N."/>
        </authorList>
    </citation>
    <scope>NUCLEOTIDE SEQUENCE [LARGE SCALE GENOMIC DNA]</scope>
    <source>
        <strain evidence="4 5">DSM 17794</strain>
    </source>
</reference>
<feature type="binding site" evidence="2">
    <location>
        <begin position="248"/>
        <end position="249"/>
    </location>
    <ligand>
        <name>ATP</name>
        <dbReference type="ChEBI" id="CHEBI:30616"/>
    </ligand>
</feature>